<feature type="active site" description="Acyl-ester intermediate" evidence="5">
    <location>
        <position position="233"/>
    </location>
</feature>
<dbReference type="Pfam" id="PF01425">
    <property type="entry name" value="Amidase"/>
    <property type="match status" value="1"/>
</dbReference>
<feature type="active site" description="Charge relay system" evidence="5">
    <location>
        <position position="136"/>
    </location>
</feature>
<dbReference type="InterPro" id="IPR036928">
    <property type="entry name" value="AS_sf"/>
</dbReference>
<evidence type="ECO:0000259" key="6">
    <source>
        <dbReference type="Pfam" id="PF01425"/>
    </source>
</evidence>
<dbReference type="AlphaFoldDB" id="A0AAX4JWL8"/>
<comment type="similarity">
    <text evidence="2">Belongs to the amidase family.</text>
</comment>
<keyword evidence="8" id="KW-1185">Reference proteome</keyword>
<name>A0AAX4JWL8_9TREE</name>
<dbReference type="InterPro" id="IPR020556">
    <property type="entry name" value="Amidase_CS"/>
</dbReference>
<dbReference type="RefSeq" id="XP_066075681.1">
    <property type="nucleotide sequence ID" value="XM_066219584.1"/>
</dbReference>
<dbReference type="EMBL" id="CP144101">
    <property type="protein sequence ID" value="WWC88918.1"/>
    <property type="molecule type" value="Genomic_DNA"/>
</dbReference>
<organism evidence="7 8">
    <name type="scientific">Kwoniella dendrophila CBS 6074</name>
    <dbReference type="NCBI Taxonomy" id="1295534"/>
    <lineage>
        <taxon>Eukaryota</taxon>
        <taxon>Fungi</taxon>
        <taxon>Dikarya</taxon>
        <taxon>Basidiomycota</taxon>
        <taxon>Agaricomycotina</taxon>
        <taxon>Tremellomycetes</taxon>
        <taxon>Tremellales</taxon>
        <taxon>Cryptococcaceae</taxon>
        <taxon>Kwoniella</taxon>
    </lineage>
</organism>
<comment type="catalytic activity">
    <reaction evidence="1">
        <text>a monocarboxylic acid amide + H2O = a monocarboxylate + NH4(+)</text>
        <dbReference type="Rhea" id="RHEA:12020"/>
        <dbReference type="ChEBI" id="CHEBI:15377"/>
        <dbReference type="ChEBI" id="CHEBI:28938"/>
        <dbReference type="ChEBI" id="CHEBI:35757"/>
        <dbReference type="ChEBI" id="CHEBI:83628"/>
        <dbReference type="EC" id="3.5.1.4"/>
    </reaction>
</comment>
<feature type="active site" description="Charge relay system" evidence="5">
    <location>
        <position position="209"/>
    </location>
</feature>
<dbReference type="EC" id="3.5.1.4" evidence="3"/>
<proteinExistence type="inferred from homology"/>
<dbReference type="Proteomes" id="UP001355207">
    <property type="component" value="Chromosome 4"/>
</dbReference>
<dbReference type="Gene3D" id="3.90.1300.10">
    <property type="entry name" value="Amidase signature (AS) domain"/>
    <property type="match status" value="1"/>
</dbReference>
<feature type="domain" description="Amidase" evidence="6">
    <location>
        <begin position="80"/>
        <end position="530"/>
    </location>
</feature>
<sequence>MVVEETVPLWKQRANALKEELDSCIPEEWKLKTSPDSLPLNTINIVSDSGILSKEELGIISIDATDLASSIAKKKYTAVEVATAYAKSAAIAHQATNCLSRFFPKEALERAKWLDEQLQKNGKPVGPLHGVPISVKDHIGLKGQLACIGFTATIRETIADSLLVAKLREAGAVFMVKTCVPQAGMQLETDSFRGPTLNPYNRKHTPGGSSGGEAALIASKGGVLGIGTDIGGSIRNPCAHVGIYGFKPTVGRVPRTGGDGISAFYGQDTILATTGPMGRSIRDLELWITSSIMNEPWKDHPSVLKMPWRKDEVVFKNGNLPKIGIMWDDGVVRPQPPMRRALKYTKEKLIKAGFEVIDVLPYKSAEAWDITSSLYFSDGGETNRSNAAKTGEPIWPLTEWIMTQSTKPRTAAEVMELNLKRDIFRAEYHAYFRTLDIDVMILPPAPDPAPRLGTSKYWNYTSLFNLVDYPGGTLPTGLHVESTDIPDEAYEFTGKSDKEVWENYNDVNDFVGLPLGIQVVGKKYEDEKVLEAMKLIEEAIRA</sequence>
<dbReference type="PIRSF" id="PIRSF001221">
    <property type="entry name" value="Amidase_fungi"/>
    <property type="match status" value="1"/>
</dbReference>
<dbReference type="InterPro" id="IPR023631">
    <property type="entry name" value="Amidase_dom"/>
</dbReference>
<reference evidence="7 8" key="1">
    <citation type="submission" date="2024-01" db="EMBL/GenBank/DDBJ databases">
        <title>Comparative genomics of Cryptococcus and Kwoniella reveals pathogenesis evolution and contrasting modes of karyotype evolution via chromosome fusion or intercentromeric recombination.</title>
        <authorList>
            <person name="Coelho M.A."/>
            <person name="David-Palma M."/>
            <person name="Shea T."/>
            <person name="Bowers K."/>
            <person name="McGinley-Smith S."/>
            <person name="Mohammad A.W."/>
            <person name="Gnirke A."/>
            <person name="Yurkov A.M."/>
            <person name="Nowrousian M."/>
            <person name="Sun S."/>
            <person name="Cuomo C.A."/>
            <person name="Heitman J."/>
        </authorList>
    </citation>
    <scope>NUCLEOTIDE SEQUENCE [LARGE SCALE GENOMIC DNA]</scope>
    <source>
        <strain evidence="7 8">CBS 6074</strain>
    </source>
</reference>
<evidence type="ECO:0000256" key="1">
    <source>
        <dbReference type="ARBA" id="ARBA00001311"/>
    </source>
</evidence>
<evidence type="ECO:0000256" key="2">
    <source>
        <dbReference type="ARBA" id="ARBA00009199"/>
    </source>
</evidence>
<gene>
    <name evidence="7" type="ORF">L201_003833</name>
</gene>
<evidence type="ECO:0000256" key="5">
    <source>
        <dbReference type="PIRSR" id="PIRSR001221-1"/>
    </source>
</evidence>
<evidence type="ECO:0000313" key="8">
    <source>
        <dbReference type="Proteomes" id="UP001355207"/>
    </source>
</evidence>
<dbReference type="PROSITE" id="PS00571">
    <property type="entry name" value="AMIDASES"/>
    <property type="match status" value="1"/>
</dbReference>
<keyword evidence="4" id="KW-0378">Hydrolase</keyword>
<protein>
    <recommendedName>
        <fullName evidence="3">amidase</fullName>
        <ecNumber evidence="3">3.5.1.4</ecNumber>
    </recommendedName>
</protein>
<dbReference type="GO" id="GO:0004040">
    <property type="term" value="F:amidase activity"/>
    <property type="evidence" value="ECO:0007669"/>
    <property type="project" value="UniProtKB-EC"/>
</dbReference>
<dbReference type="PANTHER" id="PTHR46072">
    <property type="entry name" value="AMIDASE-RELATED-RELATED"/>
    <property type="match status" value="1"/>
</dbReference>
<evidence type="ECO:0000256" key="4">
    <source>
        <dbReference type="ARBA" id="ARBA00022801"/>
    </source>
</evidence>
<accession>A0AAX4JWL8</accession>
<evidence type="ECO:0000313" key="7">
    <source>
        <dbReference type="EMBL" id="WWC88918.1"/>
    </source>
</evidence>
<dbReference type="PANTHER" id="PTHR46072:SF4">
    <property type="entry name" value="AMIDASE C550.07-RELATED"/>
    <property type="match status" value="1"/>
</dbReference>
<evidence type="ECO:0000256" key="3">
    <source>
        <dbReference type="ARBA" id="ARBA00012922"/>
    </source>
</evidence>
<dbReference type="GeneID" id="91094503"/>
<dbReference type="SUPFAM" id="SSF75304">
    <property type="entry name" value="Amidase signature (AS) enzymes"/>
    <property type="match status" value="1"/>
</dbReference>